<comment type="catalytic activity">
    <reaction evidence="19">
        <text>L-seryl-[protein] + ATP = O-phospho-L-seryl-[protein] + ADP + H(+)</text>
        <dbReference type="Rhea" id="RHEA:17989"/>
        <dbReference type="Rhea" id="RHEA-COMP:9863"/>
        <dbReference type="Rhea" id="RHEA-COMP:11604"/>
        <dbReference type="ChEBI" id="CHEBI:15378"/>
        <dbReference type="ChEBI" id="CHEBI:29999"/>
        <dbReference type="ChEBI" id="CHEBI:30616"/>
        <dbReference type="ChEBI" id="CHEBI:83421"/>
        <dbReference type="ChEBI" id="CHEBI:456216"/>
        <dbReference type="EC" id="2.7.11.12"/>
    </reaction>
</comment>
<dbReference type="GO" id="GO:0004691">
    <property type="term" value="F:cAMP-dependent protein kinase activity"/>
    <property type="evidence" value="ECO:0000318"/>
    <property type="project" value="GO_Central"/>
</dbReference>
<dbReference type="FunFam" id="2.60.120.10:FF:000089">
    <property type="entry name" value="cGMP-dependent protein kinase 5-1"/>
    <property type="match status" value="1"/>
</dbReference>
<name>A0E3G7_PARTE</name>
<evidence type="ECO:0000256" key="8">
    <source>
        <dbReference type="ARBA" id="ARBA00022535"/>
    </source>
</evidence>
<dbReference type="GO" id="GO:0005524">
    <property type="term" value="F:ATP binding"/>
    <property type="evidence" value="ECO:0007669"/>
    <property type="project" value="UniProtKB-UniRule"/>
</dbReference>
<dbReference type="Gene3D" id="1.10.510.10">
    <property type="entry name" value="Transferase(Phosphotransferase) domain 1"/>
    <property type="match status" value="1"/>
</dbReference>
<keyword evidence="7" id="KW-0723">Serine/threonine-protein kinase</keyword>
<dbReference type="PROSITE" id="PS51285">
    <property type="entry name" value="AGC_KINASE_CTER"/>
    <property type="match status" value="1"/>
</dbReference>
<evidence type="ECO:0000256" key="21">
    <source>
        <dbReference type="PIRSR" id="PIRSR000559-2"/>
    </source>
</evidence>
<dbReference type="KEGG" id="ptm:GSPATT00023007001"/>
<keyword evidence="8" id="KW-0140">cGMP</keyword>
<dbReference type="GeneID" id="5043016"/>
<evidence type="ECO:0000256" key="11">
    <source>
        <dbReference type="ARBA" id="ARBA00022741"/>
    </source>
</evidence>
<dbReference type="HOGENOM" id="CLU_000288_73_2_1"/>
<keyword evidence="28" id="KW-1185">Reference proteome</keyword>
<evidence type="ECO:0000256" key="2">
    <source>
        <dbReference type="ARBA" id="ARBA00004308"/>
    </source>
</evidence>
<keyword evidence="13 21" id="KW-0067">ATP-binding</keyword>
<feature type="binding site" evidence="21">
    <location>
        <begin position="501"/>
        <end position="509"/>
    </location>
    <ligand>
        <name>ATP</name>
        <dbReference type="ChEBI" id="CHEBI:30616"/>
    </ligand>
</feature>
<gene>
    <name evidence="27" type="ORF">GSPATT00023007001</name>
</gene>
<feature type="active site" description="Proton acceptor" evidence="20">
    <location>
        <position position="618"/>
    </location>
</feature>
<dbReference type="SUPFAM" id="SSF51206">
    <property type="entry name" value="cAMP-binding domain-like"/>
    <property type="match status" value="3"/>
</dbReference>
<keyword evidence="15" id="KW-0142">cGMP-binding</keyword>
<dbReference type="GO" id="GO:0005737">
    <property type="term" value="C:cytoplasm"/>
    <property type="evidence" value="ECO:0007669"/>
    <property type="project" value="UniProtKB-SubCell"/>
</dbReference>
<dbReference type="InterPro" id="IPR035014">
    <property type="entry name" value="STKc_cGK"/>
</dbReference>
<evidence type="ECO:0000256" key="3">
    <source>
        <dbReference type="ARBA" id="ARBA00004496"/>
    </source>
</evidence>
<keyword evidence="9" id="KW-0808">Transferase</keyword>
<evidence type="ECO:0000256" key="16">
    <source>
        <dbReference type="ARBA" id="ARBA00023136"/>
    </source>
</evidence>
<dbReference type="Proteomes" id="UP000000600">
    <property type="component" value="Unassembled WGS sequence"/>
</dbReference>
<dbReference type="OMA" id="RLWCMER"/>
<keyword evidence="14" id="KW-0460">Magnesium</keyword>
<dbReference type="Gene3D" id="3.30.200.20">
    <property type="entry name" value="Phosphorylase Kinase, domain 1"/>
    <property type="match status" value="1"/>
</dbReference>
<feature type="domain" description="Cyclic nucleotide-binding" evidence="25">
    <location>
        <begin position="117"/>
        <end position="232"/>
    </location>
</feature>
<dbReference type="PROSITE" id="PS00108">
    <property type="entry name" value="PROTEIN_KINASE_ST"/>
    <property type="match status" value="1"/>
</dbReference>
<dbReference type="Pfam" id="PF00027">
    <property type="entry name" value="cNMP_binding"/>
    <property type="match status" value="3"/>
</dbReference>
<keyword evidence="12" id="KW-0418">Kinase</keyword>
<feature type="domain" description="Cyclic nucleotide-binding" evidence="25">
    <location>
        <begin position="235"/>
        <end position="335"/>
    </location>
</feature>
<feature type="domain" description="Protein kinase" evidence="24">
    <location>
        <begin position="495"/>
        <end position="752"/>
    </location>
</feature>
<dbReference type="SMART" id="SM00100">
    <property type="entry name" value="cNMP"/>
    <property type="match status" value="3"/>
</dbReference>
<dbReference type="InterPro" id="IPR002374">
    <property type="entry name" value="cGMP_dep_kinase"/>
</dbReference>
<dbReference type="InterPro" id="IPR017441">
    <property type="entry name" value="Protein_kinase_ATP_BS"/>
</dbReference>
<evidence type="ECO:0000256" key="22">
    <source>
        <dbReference type="PROSITE-ProRule" id="PRU10141"/>
    </source>
</evidence>
<dbReference type="GO" id="GO:0046872">
    <property type="term" value="F:metal ion binding"/>
    <property type="evidence" value="ECO:0007669"/>
    <property type="project" value="UniProtKB-KW"/>
</dbReference>
<comment type="catalytic activity">
    <reaction evidence="18">
        <text>L-threonyl-[protein] + ATP = O-phospho-L-threonyl-[protein] + ADP + H(+)</text>
        <dbReference type="Rhea" id="RHEA:46608"/>
        <dbReference type="Rhea" id="RHEA-COMP:11060"/>
        <dbReference type="Rhea" id="RHEA-COMP:11605"/>
        <dbReference type="ChEBI" id="CHEBI:15378"/>
        <dbReference type="ChEBI" id="CHEBI:30013"/>
        <dbReference type="ChEBI" id="CHEBI:30616"/>
        <dbReference type="ChEBI" id="CHEBI:61977"/>
        <dbReference type="ChEBI" id="CHEBI:456216"/>
        <dbReference type="EC" id="2.7.11.12"/>
    </reaction>
</comment>
<evidence type="ECO:0000256" key="1">
    <source>
        <dbReference type="ARBA" id="ARBA00001946"/>
    </source>
</evidence>
<dbReference type="InterPro" id="IPR018488">
    <property type="entry name" value="cNMP-bd_CS"/>
</dbReference>
<evidence type="ECO:0000256" key="14">
    <source>
        <dbReference type="ARBA" id="ARBA00022842"/>
    </source>
</evidence>
<sequence>MGNACRCQQYTSENMELISGRSENVNKKGESITIPQQNGTTVSKKTTHKQNDDDGDEDQQVQEVQQIELKRGDKKKQAKINAVSDTVEIFENVKKLDKRKSPFDYQLMLNAFNEHFIFKSVPQSDIEYVVDQMFYCTVPDGQFVFKQGDMASSYFLIERGQCQIIINGELKKTLKSGDAFGELAMLYNAPRSASVKAIGDCAFWAIDRNTFRKVVEQQNQRSYEENREFMKKVEFFSFLTEEQRDAISSVLITSVFKKGEIIVSEGDVANSFYIIKKGKVAIIKGDKEVSQMNAGESFGEAALYQSCQRAATVKAAEEEVRCLSLSKDDIQRILGQKIQTVKYINTQKWALQQSPLLGKLTSIQIEKILQNIRQVHYEKNEMIIKSGQPCTKVYIILEGEIATMPSKKLVLGKGKIFGEQFLKSQGQDNKVTETIQVQTDESIIAEFEIKMFFDMIGGSVEQMIQKNENSHEQKYLNRTNVYQKKDYSNLKLDNLICIKKLGQGQFGNVYLVRTAQDEKLYALKCISKAQIVEQHLERHLAQEKQVLSTINFPFLMQFYKSMKDQNYIYFLVEFIKGMELFDAIREIGLLTTSDSQFYIGSLLICVEYLHKLQIIYRDIKPENIMVDEKGYLRMIDMGTAKFLNQKSIRTYTIIGTPHYMAPEIITGKGYTFSVDLWSIGVCLYEFMCGGVPYAEDADDPYEIYEEIQKKSITFPTFMKDKKAKKFIEQLLSKTPEARLGGGYASLKANTWFDKFDWDKLMDKELKPPFLPKKSRMIQEKDIQSAVIHNKLASKEINFNRCTLQKGKSKRLKLGFKLLIQSFKYTNKLLKLTWFFVLLHIFEFYILKSKVKQRINFALIQNSSS</sequence>
<dbReference type="GO" id="GO:0030553">
    <property type="term" value="F:cGMP binding"/>
    <property type="evidence" value="ECO:0007669"/>
    <property type="project" value="UniProtKB-KW"/>
</dbReference>
<dbReference type="InterPro" id="IPR018490">
    <property type="entry name" value="cNMP-bd_dom_sf"/>
</dbReference>
<dbReference type="InterPro" id="IPR014710">
    <property type="entry name" value="RmlC-like_jellyroll"/>
</dbReference>
<evidence type="ECO:0000256" key="18">
    <source>
        <dbReference type="ARBA" id="ARBA00047298"/>
    </source>
</evidence>
<feature type="compositionally biased region" description="Polar residues" evidence="23">
    <location>
        <begin position="33"/>
        <end position="44"/>
    </location>
</feature>
<feature type="region of interest" description="Disordered" evidence="23">
    <location>
        <begin position="21"/>
        <end position="58"/>
    </location>
</feature>
<dbReference type="OrthoDB" id="100546at2759"/>
<dbReference type="SMART" id="SM00220">
    <property type="entry name" value="S_TKc"/>
    <property type="match status" value="1"/>
</dbReference>
<evidence type="ECO:0000313" key="28">
    <source>
        <dbReference type="Proteomes" id="UP000000600"/>
    </source>
</evidence>
<evidence type="ECO:0000256" key="10">
    <source>
        <dbReference type="ARBA" id="ARBA00022723"/>
    </source>
</evidence>
<evidence type="ECO:0000256" key="13">
    <source>
        <dbReference type="ARBA" id="ARBA00022840"/>
    </source>
</evidence>
<dbReference type="CDD" id="cd05572">
    <property type="entry name" value="STKc_cGK"/>
    <property type="match status" value="1"/>
</dbReference>
<dbReference type="InterPro" id="IPR008271">
    <property type="entry name" value="Ser/Thr_kinase_AS"/>
</dbReference>
<dbReference type="EMBL" id="CT868656">
    <property type="protein sequence ID" value="CAK89834.1"/>
    <property type="molecule type" value="Genomic_DNA"/>
</dbReference>
<evidence type="ECO:0000256" key="6">
    <source>
        <dbReference type="ARBA" id="ARBA00022490"/>
    </source>
</evidence>
<dbReference type="FunCoup" id="A0E3G7">
    <property type="interactions" value="5"/>
</dbReference>
<evidence type="ECO:0000259" key="24">
    <source>
        <dbReference type="PROSITE" id="PS50011"/>
    </source>
</evidence>
<dbReference type="InParanoid" id="A0E3G7"/>
<dbReference type="PANTHER" id="PTHR24353:SF37">
    <property type="entry name" value="CAMP-DEPENDENT PROTEIN KINASE CATALYTIC SUBUNIT PRKX"/>
    <property type="match status" value="1"/>
</dbReference>
<evidence type="ECO:0000256" key="9">
    <source>
        <dbReference type="ARBA" id="ARBA00022679"/>
    </source>
</evidence>
<dbReference type="EC" id="2.7.11.12" evidence="5"/>
<comment type="cofactor">
    <cofactor evidence="1">
        <name>Mg(2+)</name>
        <dbReference type="ChEBI" id="CHEBI:18420"/>
    </cofactor>
</comment>
<keyword evidence="6" id="KW-0963">Cytoplasm</keyword>
<evidence type="ECO:0000256" key="15">
    <source>
        <dbReference type="ARBA" id="ARBA00022992"/>
    </source>
</evidence>
<evidence type="ECO:0000256" key="5">
    <source>
        <dbReference type="ARBA" id="ARBA00012428"/>
    </source>
</evidence>
<evidence type="ECO:0000256" key="7">
    <source>
        <dbReference type="ARBA" id="ARBA00022527"/>
    </source>
</evidence>
<keyword evidence="10" id="KW-0479">Metal-binding</keyword>
<comment type="similarity">
    <text evidence="4">Belongs to the protein kinase superfamily. AGC Ser/Thr protein kinase family. cGMP subfamily.</text>
</comment>
<dbReference type="CDD" id="cd00038">
    <property type="entry name" value="CAP_ED"/>
    <property type="match status" value="3"/>
</dbReference>
<protein>
    <recommendedName>
        <fullName evidence="17">cGMP-dependent protein kinase</fullName>
        <ecNumber evidence="5">2.7.11.12</ecNumber>
    </recommendedName>
</protein>
<feature type="domain" description="AGC-kinase C-terminal" evidence="26">
    <location>
        <begin position="753"/>
        <end position="813"/>
    </location>
</feature>
<dbReference type="Pfam" id="PF00069">
    <property type="entry name" value="Pkinase"/>
    <property type="match status" value="1"/>
</dbReference>
<dbReference type="PROSITE" id="PS00107">
    <property type="entry name" value="PROTEIN_KINASE_ATP"/>
    <property type="match status" value="1"/>
</dbReference>
<evidence type="ECO:0000256" key="4">
    <source>
        <dbReference type="ARBA" id="ARBA00006352"/>
    </source>
</evidence>
<dbReference type="FunFam" id="3.30.200.20:FF:000042">
    <property type="entry name" value="Aurora kinase A"/>
    <property type="match status" value="1"/>
</dbReference>
<evidence type="ECO:0000256" key="19">
    <source>
        <dbReference type="ARBA" id="ARBA00047462"/>
    </source>
</evidence>
<evidence type="ECO:0000256" key="12">
    <source>
        <dbReference type="ARBA" id="ARBA00022777"/>
    </source>
</evidence>
<dbReference type="PIRSF" id="PIRSF000559">
    <property type="entry name" value="cGMP-dep_kinase"/>
    <property type="match status" value="1"/>
</dbReference>
<dbReference type="InterPro" id="IPR011009">
    <property type="entry name" value="Kinase-like_dom_sf"/>
</dbReference>
<reference evidence="27 28" key="1">
    <citation type="journal article" date="2006" name="Nature">
        <title>Global trends of whole-genome duplications revealed by the ciliate Paramecium tetraurelia.</title>
        <authorList>
            <consortium name="Genoscope"/>
            <person name="Aury J.-M."/>
            <person name="Jaillon O."/>
            <person name="Duret L."/>
            <person name="Noel B."/>
            <person name="Jubin C."/>
            <person name="Porcel B.M."/>
            <person name="Segurens B."/>
            <person name="Daubin V."/>
            <person name="Anthouard V."/>
            <person name="Aiach N."/>
            <person name="Arnaiz O."/>
            <person name="Billaut A."/>
            <person name="Beisson J."/>
            <person name="Blanc I."/>
            <person name="Bouhouche K."/>
            <person name="Camara F."/>
            <person name="Duharcourt S."/>
            <person name="Guigo R."/>
            <person name="Gogendeau D."/>
            <person name="Katinka M."/>
            <person name="Keller A.-M."/>
            <person name="Kissmehl R."/>
            <person name="Klotz C."/>
            <person name="Koll F."/>
            <person name="Le Moue A."/>
            <person name="Lepere C."/>
            <person name="Malinsky S."/>
            <person name="Nowacki M."/>
            <person name="Nowak J.K."/>
            <person name="Plattner H."/>
            <person name="Poulain J."/>
            <person name="Ruiz F."/>
            <person name="Serrano V."/>
            <person name="Zagulski M."/>
            <person name="Dessen P."/>
            <person name="Betermier M."/>
            <person name="Weissenbach J."/>
            <person name="Scarpelli C."/>
            <person name="Schachter V."/>
            <person name="Sperling L."/>
            <person name="Meyer E."/>
            <person name="Cohen J."/>
            <person name="Wincker P."/>
        </authorList>
    </citation>
    <scope>NUCLEOTIDE SEQUENCE [LARGE SCALE GENOMIC DNA]</scope>
    <source>
        <strain evidence="27 28">Stock d4-2</strain>
    </source>
</reference>
<proteinExistence type="inferred from homology"/>
<keyword evidence="11 21" id="KW-0547">Nucleotide-binding</keyword>
<dbReference type="PRINTS" id="PR00103">
    <property type="entry name" value="CAMPKINASE"/>
</dbReference>
<evidence type="ECO:0000256" key="17">
    <source>
        <dbReference type="ARBA" id="ARBA00024113"/>
    </source>
</evidence>
<dbReference type="InterPro" id="IPR000961">
    <property type="entry name" value="AGC-kinase_C"/>
</dbReference>
<dbReference type="PROSITE" id="PS00888">
    <property type="entry name" value="CNMP_BINDING_1"/>
    <property type="match status" value="2"/>
</dbReference>
<dbReference type="PROSITE" id="PS50011">
    <property type="entry name" value="PROTEIN_KINASE_DOM"/>
    <property type="match status" value="1"/>
</dbReference>
<dbReference type="InterPro" id="IPR000595">
    <property type="entry name" value="cNMP-bd_dom"/>
</dbReference>
<evidence type="ECO:0000313" key="27">
    <source>
        <dbReference type="EMBL" id="CAK89834.1"/>
    </source>
</evidence>
<dbReference type="STRING" id="5888.A0E3G7"/>
<dbReference type="GO" id="GO:0005952">
    <property type="term" value="C:cAMP-dependent protein kinase complex"/>
    <property type="evidence" value="ECO:0000318"/>
    <property type="project" value="GO_Central"/>
</dbReference>
<dbReference type="GO" id="GO:0007189">
    <property type="term" value="P:adenylate cyclase-activating G protein-coupled receptor signaling pathway"/>
    <property type="evidence" value="ECO:0000318"/>
    <property type="project" value="GO_Central"/>
</dbReference>
<dbReference type="Gene3D" id="2.60.120.10">
    <property type="entry name" value="Jelly Rolls"/>
    <property type="match status" value="3"/>
</dbReference>
<evidence type="ECO:0000256" key="23">
    <source>
        <dbReference type="SAM" id="MobiDB-lite"/>
    </source>
</evidence>
<dbReference type="eggNOG" id="KOG0614">
    <property type="taxonomic scope" value="Eukaryota"/>
</dbReference>
<dbReference type="InterPro" id="IPR000719">
    <property type="entry name" value="Prot_kinase_dom"/>
</dbReference>
<evidence type="ECO:0000259" key="25">
    <source>
        <dbReference type="PROSITE" id="PS50042"/>
    </source>
</evidence>
<dbReference type="FunFam" id="2.60.120.10:FF:000123">
    <property type="entry name" value="cGMP-dependent protein kinase 14-1"/>
    <property type="match status" value="1"/>
</dbReference>
<evidence type="ECO:0000256" key="20">
    <source>
        <dbReference type="PIRSR" id="PIRSR000559-1"/>
    </source>
</evidence>
<organism evidence="27 28">
    <name type="scientific">Paramecium tetraurelia</name>
    <dbReference type="NCBI Taxonomy" id="5888"/>
    <lineage>
        <taxon>Eukaryota</taxon>
        <taxon>Sar</taxon>
        <taxon>Alveolata</taxon>
        <taxon>Ciliophora</taxon>
        <taxon>Intramacronucleata</taxon>
        <taxon>Oligohymenophorea</taxon>
        <taxon>Peniculida</taxon>
        <taxon>Parameciidae</taxon>
        <taxon>Paramecium</taxon>
    </lineage>
</organism>
<dbReference type="FunFam" id="2.60.120.10:FF:000154">
    <property type="entry name" value="cGMP-dependent protein kinase 1-4"/>
    <property type="match status" value="1"/>
</dbReference>
<dbReference type="PANTHER" id="PTHR24353">
    <property type="entry name" value="CYCLIC NUCLEOTIDE-DEPENDENT PROTEIN KINASE"/>
    <property type="match status" value="1"/>
</dbReference>
<dbReference type="PROSITE" id="PS00889">
    <property type="entry name" value="CNMP_BINDING_2"/>
    <property type="match status" value="2"/>
</dbReference>
<comment type="subcellular location">
    <subcellularLocation>
        <location evidence="3">Cytoplasm</location>
    </subcellularLocation>
    <subcellularLocation>
        <location evidence="2">Endomembrane system</location>
    </subcellularLocation>
</comment>
<feature type="binding site" evidence="21 22">
    <location>
        <position position="524"/>
    </location>
    <ligand>
        <name>ATP</name>
        <dbReference type="ChEBI" id="CHEBI:30616"/>
    </ligand>
</feature>
<evidence type="ECO:0000259" key="26">
    <source>
        <dbReference type="PROSITE" id="PS51285"/>
    </source>
</evidence>
<dbReference type="RefSeq" id="XP_001457231.1">
    <property type="nucleotide sequence ID" value="XM_001457194.1"/>
</dbReference>
<dbReference type="GO" id="GO:0012505">
    <property type="term" value="C:endomembrane system"/>
    <property type="evidence" value="ECO:0007669"/>
    <property type="project" value="UniProtKB-SubCell"/>
</dbReference>
<dbReference type="GO" id="GO:0004692">
    <property type="term" value="F:cGMP-dependent protein kinase activity"/>
    <property type="evidence" value="ECO:0007669"/>
    <property type="project" value="UniProtKB-EC"/>
</dbReference>
<accession>A0E3G7</accession>
<feature type="domain" description="Cyclic nucleotide-binding" evidence="25">
    <location>
        <begin position="356"/>
        <end position="473"/>
    </location>
</feature>
<dbReference type="SUPFAM" id="SSF56112">
    <property type="entry name" value="Protein kinase-like (PK-like)"/>
    <property type="match status" value="1"/>
</dbReference>
<dbReference type="PROSITE" id="PS50042">
    <property type="entry name" value="CNMP_BINDING_3"/>
    <property type="match status" value="3"/>
</dbReference>
<dbReference type="AlphaFoldDB" id="A0E3G7"/>
<keyword evidence="16" id="KW-0472">Membrane</keyword>